<dbReference type="InterPro" id="IPR004017">
    <property type="entry name" value="Cys_rich_dom"/>
</dbReference>
<dbReference type="PROSITE" id="PS00198">
    <property type="entry name" value="4FE4S_FER_1"/>
    <property type="match status" value="1"/>
</dbReference>
<evidence type="ECO:0000256" key="5">
    <source>
        <dbReference type="ARBA" id="ARBA00022692"/>
    </source>
</evidence>
<evidence type="ECO:0000256" key="2">
    <source>
        <dbReference type="ARBA" id="ARBA00007097"/>
    </source>
</evidence>
<dbReference type="Pfam" id="PF02754">
    <property type="entry name" value="CCG"/>
    <property type="match status" value="2"/>
</dbReference>
<evidence type="ECO:0000256" key="9">
    <source>
        <dbReference type="ARBA" id="ARBA00023004"/>
    </source>
</evidence>
<dbReference type="Gene3D" id="1.10.1060.10">
    <property type="entry name" value="Alpha-helical ferredoxin"/>
    <property type="match status" value="1"/>
</dbReference>
<keyword evidence="15" id="KW-1185">Reference proteome</keyword>
<organism evidence="14 15">
    <name type="scientific">Pyrodictium abyssi</name>
    <dbReference type="NCBI Taxonomy" id="54256"/>
    <lineage>
        <taxon>Archaea</taxon>
        <taxon>Thermoproteota</taxon>
        <taxon>Thermoprotei</taxon>
        <taxon>Desulfurococcales</taxon>
        <taxon>Pyrodictiaceae</taxon>
        <taxon>Pyrodictium</taxon>
    </lineage>
</organism>
<feature type="transmembrane region" description="Helical" evidence="12">
    <location>
        <begin position="56"/>
        <end position="78"/>
    </location>
</feature>
<evidence type="ECO:0000256" key="11">
    <source>
        <dbReference type="ARBA" id="ARBA00023136"/>
    </source>
</evidence>
<gene>
    <name evidence="14" type="ORF">PABY_01560</name>
</gene>
<evidence type="ECO:0000256" key="10">
    <source>
        <dbReference type="ARBA" id="ARBA00023014"/>
    </source>
</evidence>
<dbReference type="SUPFAM" id="SSF103501">
    <property type="entry name" value="Respiratory nitrate reductase 1 gamma chain"/>
    <property type="match status" value="1"/>
</dbReference>
<dbReference type="EMBL" id="AP028907">
    <property type="protein sequence ID" value="BES80589.1"/>
    <property type="molecule type" value="Genomic_DNA"/>
</dbReference>
<dbReference type="Pfam" id="PF02665">
    <property type="entry name" value="Nitrate_red_gam"/>
    <property type="match status" value="1"/>
</dbReference>
<dbReference type="InterPro" id="IPR017896">
    <property type="entry name" value="4Fe4S_Fe-S-bd"/>
</dbReference>
<protein>
    <submittedName>
        <fullName evidence="14">(Fe-S)-binding protein</fullName>
    </submittedName>
</protein>
<dbReference type="Pfam" id="PF13237">
    <property type="entry name" value="Fer4_10"/>
    <property type="match status" value="1"/>
</dbReference>
<keyword evidence="9" id="KW-0408">Iron</keyword>
<evidence type="ECO:0000256" key="6">
    <source>
        <dbReference type="ARBA" id="ARBA00022723"/>
    </source>
</evidence>
<dbReference type="Proteomes" id="UP001341135">
    <property type="component" value="Chromosome"/>
</dbReference>
<keyword evidence="5 12" id="KW-0812">Transmembrane</keyword>
<feature type="domain" description="4Fe-4S ferredoxin-type" evidence="13">
    <location>
        <begin position="317"/>
        <end position="346"/>
    </location>
</feature>
<evidence type="ECO:0000256" key="7">
    <source>
        <dbReference type="ARBA" id="ARBA00022989"/>
    </source>
</evidence>
<evidence type="ECO:0000313" key="14">
    <source>
        <dbReference type="EMBL" id="BES80589.1"/>
    </source>
</evidence>
<keyword evidence="3" id="KW-1003">Cell membrane</keyword>
<evidence type="ECO:0000259" key="13">
    <source>
        <dbReference type="PROSITE" id="PS51379"/>
    </source>
</evidence>
<comment type="similarity">
    <text evidence="2">Belongs to the HdrC family.</text>
</comment>
<keyword evidence="4" id="KW-0004">4Fe-4S</keyword>
<proteinExistence type="inferred from homology"/>
<dbReference type="InterPro" id="IPR036197">
    <property type="entry name" value="NarG-like_sf"/>
</dbReference>
<keyword evidence="7 12" id="KW-1133">Transmembrane helix</keyword>
<keyword evidence="11 12" id="KW-0472">Membrane</keyword>
<feature type="domain" description="4Fe-4S ferredoxin-type" evidence="13">
    <location>
        <begin position="368"/>
        <end position="400"/>
    </location>
</feature>
<dbReference type="PANTHER" id="PTHR43255">
    <property type="entry name" value="IRON-SULFUR-BINDING OXIDOREDUCTASE FADF-RELATED-RELATED"/>
    <property type="match status" value="1"/>
</dbReference>
<evidence type="ECO:0000256" key="1">
    <source>
        <dbReference type="ARBA" id="ARBA00004651"/>
    </source>
</evidence>
<evidence type="ECO:0000256" key="4">
    <source>
        <dbReference type="ARBA" id="ARBA00022485"/>
    </source>
</evidence>
<evidence type="ECO:0000256" key="8">
    <source>
        <dbReference type="ARBA" id="ARBA00023002"/>
    </source>
</evidence>
<feature type="transmembrane region" description="Helical" evidence="12">
    <location>
        <begin position="193"/>
        <end position="220"/>
    </location>
</feature>
<sequence>MRRPQWLLLAAAATVLQPARAAAATVGEMRGNCLACHVTPGGPFRYPVISGADYDLLRVLLVVPGIALFLYGLSRYIARWTHGGQRLSLDALATRLRNFVVAGVLQARVLRDKRGGAVHLLIYLGAVLLSAAGVIYILDAPATRYPSGDVFTVFRVLVNIGGILLLAGIVAAGARRAAGLTPGLPSRPEDKLVLLWLAAVVVTGAVLDAATATAHLPAGIPWWDVSGRLLSPLLEGLTPAGFLALYSIVRVVHLVISVLLLVTIPGTKLAHIIVSGFFNTFYARLEHPAAFKPVPDVEKLVEEGKTFGVVTLMDTSWKQRMDYDACTRCARCHNACPAVATGRPLSPMNLVLKLREAMRQGKWDEELVPLIVEPDVVWSCVTCGACVYNCPVLIHHVETVLDLRRGLVSRGEHVPDELLQVSYNLMRSGNPYGANPLEKEEWLSSLIEQGLVEEAREGEEYDYLLWVGCAAAYDPRLRGTVEALLRVLKSAGLRVAVSLEQQCCGEPARRIGDELMFAEFVKQNTELLSRLRFRQLLVTCPHGFNVFSREYPRYGVKVDVVHHSVLLARLVEEGRVKPKARLKLKATYHDPCYLGRWNGLYEEPRKVLSAAVEEVAEMPRNRWRSFCCGGGGGGVFYDIKIGKRPSRVRMEEAVSTGARVVAVACPFCNTMLSAEAPDYEVEVKDIAELLAESLGEKKS</sequence>
<evidence type="ECO:0000256" key="3">
    <source>
        <dbReference type="ARBA" id="ARBA00022475"/>
    </source>
</evidence>
<dbReference type="GeneID" id="89288177"/>
<evidence type="ECO:0000313" key="15">
    <source>
        <dbReference type="Proteomes" id="UP001341135"/>
    </source>
</evidence>
<keyword evidence="10" id="KW-0411">Iron-sulfur</keyword>
<dbReference type="InterPro" id="IPR051460">
    <property type="entry name" value="HdrC_iron-sulfur_subunit"/>
</dbReference>
<comment type="subcellular location">
    <subcellularLocation>
        <location evidence="1">Cell membrane</location>
        <topology evidence="1">Multi-pass membrane protein</topology>
    </subcellularLocation>
</comment>
<dbReference type="RefSeq" id="WP_338250964.1">
    <property type="nucleotide sequence ID" value="NZ_AP028907.1"/>
</dbReference>
<reference evidence="14 15" key="1">
    <citation type="submission" date="2023-09" db="EMBL/GenBank/DDBJ databases">
        <title>Pyrofollis japonicus gen. nov. sp. nov., a novel member of the family Pyrodictiaceae isolated from the Iheya North hydrothermal field.</title>
        <authorList>
            <person name="Miyazaki U."/>
            <person name="Sanari M."/>
            <person name="Tame A."/>
            <person name="Kitajima M."/>
            <person name="Okamoto A."/>
            <person name="Sawayama S."/>
            <person name="Miyazaki J."/>
            <person name="Takai K."/>
            <person name="Nakagawa S."/>
        </authorList>
    </citation>
    <scope>NUCLEOTIDE SEQUENCE [LARGE SCALE GENOMIC DNA]</scope>
    <source>
        <strain evidence="14 15">AV2</strain>
    </source>
</reference>
<feature type="transmembrane region" description="Helical" evidence="12">
    <location>
        <begin position="150"/>
        <end position="172"/>
    </location>
</feature>
<dbReference type="PANTHER" id="PTHR43255:SF1">
    <property type="entry name" value="IRON-SULFUR-BINDING OXIDOREDUCTASE FADF-RELATED"/>
    <property type="match status" value="1"/>
</dbReference>
<keyword evidence="6" id="KW-0479">Metal-binding</keyword>
<dbReference type="Gene3D" id="1.20.950.20">
    <property type="entry name" value="Transmembrane di-heme cytochromes, Chain C"/>
    <property type="match status" value="1"/>
</dbReference>
<dbReference type="InterPro" id="IPR009051">
    <property type="entry name" value="Helical_ferredxn"/>
</dbReference>
<dbReference type="InterPro" id="IPR017900">
    <property type="entry name" value="4Fe4S_Fe_S_CS"/>
</dbReference>
<keyword evidence="8" id="KW-0560">Oxidoreductase</keyword>
<dbReference type="InterPro" id="IPR023234">
    <property type="entry name" value="NarG-like_domain"/>
</dbReference>
<dbReference type="SUPFAM" id="SSF46548">
    <property type="entry name" value="alpha-helical ferredoxin"/>
    <property type="match status" value="1"/>
</dbReference>
<evidence type="ECO:0000256" key="12">
    <source>
        <dbReference type="SAM" id="Phobius"/>
    </source>
</evidence>
<feature type="transmembrane region" description="Helical" evidence="12">
    <location>
        <begin position="117"/>
        <end position="138"/>
    </location>
</feature>
<dbReference type="PROSITE" id="PS51379">
    <property type="entry name" value="4FE4S_FER_2"/>
    <property type="match status" value="2"/>
</dbReference>
<name>A0ABN6ZK14_9CREN</name>
<accession>A0ABN6ZK14</accession>